<dbReference type="Gene3D" id="2.60.120.200">
    <property type="match status" value="1"/>
</dbReference>
<protein>
    <recommendedName>
        <fullName evidence="8">L-type lectin-like domain-containing protein</fullName>
    </recommendedName>
</protein>
<evidence type="ECO:0000256" key="1">
    <source>
        <dbReference type="ARBA" id="ARBA00004479"/>
    </source>
</evidence>
<gene>
    <name evidence="9" type="ORF">PFISCL1PPCAC_7151</name>
</gene>
<comment type="caution">
    <text evidence="9">The sequence shown here is derived from an EMBL/GenBank/DDBJ whole genome shotgun (WGS) entry which is preliminary data.</text>
</comment>
<proteinExistence type="predicted"/>
<evidence type="ECO:0000256" key="3">
    <source>
        <dbReference type="ARBA" id="ARBA00022729"/>
    </source>
</evidence>
<keyword evidence="5 6" id="KW-0472">Membrane</keyword>
<accession>A0AAV5VBL2</accession>
<dbReference type="InterPro" id="IPR005052">
    <property type="entry name" value="Lectin_leg"/>
</dbReference>
<keyword evidence="2 6" id="KW-0812">Transmembrane</keyword>
<dbReference type="GO" id="GO:0005537">
    <property type="term" value="F:D-mannose binding"/>
    <property type="evidence" value="ECO:0007669"/>
    <property type="project" value="TreeGrafter"/>
</dbReference>
<keyword evidence="4 6" id="KW-1133">Transmembrane helix</keyword>
<evidence type="ECO:0000256" key="6">
    <source>
        <dbReference type="SAM" id="Phobius"/>
    </source>
</evidence>
<dbReference type="PANTHER" id="PTHR12223:SF45">
    <property type="entry name" value="RE50040P"/>
    <property type="match status" value="1"/>
</dbReference>
<dbReference type="InterPro" id="IPR051136">
    <property type="entry name" value="Intracellular_Lectin-GPT"/>
</dbReference>
<evidence type="ECO:0000256" key="2">
    <source>
        <dbReference type="ARBA" id="ARBA00022692"/>
    </source>
</evidence>
<dbReference type="GO" id="GO:0006888">
    <property type="term" value="P:endoplasmic reticulum to Golgi vesicle-mediated transport"/>
    <property type="evidence" value="ECO:0007669"/>
    <property type="project" value="TreeGrafter"/>
</dbReference>
<dbReference type="GO" id="GO:0000139">
    <property type="term" value="C:Golgi membrane"/>
    <property type="evidence" value="ECO:0007669"/>
    <property type="project" value="TreeGrafter"/>
</dbReference>
<evidence type="ECO:0000313" key="9">
    <source>
        <dbReference type="EMBL" id="GMT15854.1"/>
    </source>
</evidence>
<feature type="domain" description="L-type lectin-like" evidence="8">
    <location>
        <begin position="23"/>
        <end position="254"/>
    </location>
</feature>
<evidence type="ECO:0000259" key="8">
    <source>
        <dbReference type="PROSITE" id="PS51328"/>
    </source>
</evidence>
<feature type="transmembrane region" description="Helical" evidence="6">
    <location>
        <begin position="287"/>
        <end position="308"/>
    </location>
</feature>
<evidence type="ECO:0000256" key="7">
    <source>
        <dbReference type="SAM" id="SignalP"/>
    </source>
</evidence>
<dbReference type="GO" id="GO:0005793">
    <property type="term" value="C:endoplasmic reticulum-Golgi intermediate compartment"/>
    <property type="evidence" value="ECO:0007669"/>
    <property type="project" value="TreeGrafter"/>
</dbReference>
<organism evidence="9 10">
    <name type="scientific">Pristionchus fissidentatus</name>
    <dbReference type="NCBI Taxonomy" id="1538716"/>
    <lineage>
        <taxon>Eukaryota</taxon>
        <taxon>Metazoa</taxon>
        <taxon>Ecdysozoa</taxon>
        <taxon>Nematoda</taxon>
        <taxon>Chromadorea</taxon>
        <taxon>Rhabditida</taxon>
        <taxon>Rhabditina</taxon>
        <taxon>Diplogasteromorpha</taxon>
        <taxon>Diplogasteroidea</taxon>
        <taxon>Neodiplogasteridae</taxon>
        <taxon>Pristionchus</taxon>
    </lineage>
</organism>
<dbReference type="PANTHER" id="PTHR12223">
    <property type="entry name" value="VESICULAR MANNOSE-BINDING LECTIN"/>
    <property type="match status" value="1"/>
</dbReference>
<dbReference type="AlphaFoldDB" id="A0AAV5VBL2"/>
<dbReference type="PROSITE" id="PS51328">
    <property type="entry name" value="L_LECTIN_LIKE"/>
    <property type="match status" value="1"/>
</dbReference>
<keyword evidence="3 7" id="KW-0732">Signal</keyword>
<comment type="subcellular location">
    <subcellularLocation>
        <location evidence="1">Membrane</location>
        <topology evidence="1">Single-pass type I membrane protein</topology>
    </subcellularLocation>
</comment>
<dbReference type="InterPro" id="IPR013320">
    <property type="entry name" value="ConA-like_dom_sf"/>
</dbReference>
<evidence type="ECO:0000313" key="10">
    <source>
        <dbReference type="Proteomes" id="UP001432322"/>
    </source>
</evidence>
<sequence>RMLRIALSALLLVLSLAGHAPKYPPEGRHPLDRFHLVKPYTRWINKYQTLGSVMTTMSEIRLTPDAKSANGAIWSRETIGLDAFTVEARLRLSAHSTSLVADGMGIWFNERTSLGNAYGVAPLFTGFGIVLDIYDNTHSRRTPFLGLVASNGTKVFNNDNNGETHSLDSCRLYDADSMVRQGYDQYARESIAVHIEYLPGNMAIYYKLEKDLDWQHCLTYKNIFIPNYFYLGVSASTGDLTAQQDLISLKVFDLPVDLTVKARTTMHFDKTGAAEAGAKTQTEGGKILSVIFFSVAFFIVIGGVAIILKPDLLPGSSASIDKQKRFY</sequence>
<dbReference type="GO" id="GO:0030134">
    <property type="term" value="C:COPII-coated ER to Golgi transport vesicle"/>
    <property type="evidence" value="ECO:0007669"/>
    <property type="project" value="TreeGrafter"/>
</dbReference>
<dbReference type="EMBL" id="BTSY01000002">
    <property type="protein sequence ID" value="GMT15854.1"/>
    <property type="molecule type" value="Genomic_DNA"/>
</dbReference>
<evidence type="ECO:0000256" key="5">
    <source>
        <dbReference type="ARBA" id="ARBA00023136"/>
    </source>
</evidence>
<evidence type="ECO:0000256" key="4">
    <source>
        <dbReference type="ARBA" id="ARBA00022989"/>
    </source>
</evidence>
<dbReference type="SUPFAM" id="SSF49899">
    <property type="entry name" value="Concanavalin A-like lectins/glucanases"/>
    <property type="match status" value="1"/>
</dbReference>
<dbReference type="Pfam" id="PF03388">
    <property type="entry name" value="Lectin_leg-like"/>
    <property type="match status" value="1"/>
</dbReference>
<feature type="signal peptide" evidence="7">
    <location>
        <begin position="1"/>
        <end position="17"/>
    </location>
</feature>
<feature type="chain" id="PRO_5043349585" description="L-type lectin-like domain-containing protein" evidence="7">
    <location>
        <begin position="18"/>
        <end position="327"/>
    </location>
</feature>
<name>A0AAV5VBL2_9BILA</name>
<reference evidence="9" key="1">
    <citation type="submission" date="2023-10" db="EMBL/GenBank/DDBJ databases">
        <title>Genome assembly of Pristionchus species.</title>
        <authorList>
            <person name="Yoshida K."/>
            <person name="Sommer R.J."/>
        </authorList>
    </citation>
    <scope>NUCLEOTIDE SEQUENCE</scope>
    <source>
        <strain evidence="9">RS5133</strain>
    </source>
</reference>
<feature type="non-terminal residue" evidence="9">
    <location>
        <position position="1"/>
    </location>
</feature>
<keyword evidence="10" id="KW-1185">Reference proteome</keyword>
<dbReference type="GO" id="GO:0005789">
    <property type="term" value="C:endoplasmic reticulum membrane"/>
    <property type="evidence" value="ECO:0007669"/>
    <property type="project" value="TreeGrafter"/>
</dbReference>
<dbReference type="Proteomes" id="UP001432322">
    <property type="component" value="Unassembled WGS sequence"/>
</dbReference>